<reference evidence="12" key="1">
    <citation type="journal article" date="2013" name="Genome Res.">
        <title>A second-generation assembly of the Drosophila simulans genome provides new insights into patterns of lineage-specific divergence.</title>
        <authorList>
            <person name="Hu T.T."/>
            <person name="Eisen M.B."/>
            <person name="Thornton K.R."/>
            <person name="Andolfatto P."/>
        </authorList>
    </citation>
    <scope>NUCLEOTIDE SEQUENCE [LARGE SCALE GENOMIC DNA]</scope>
    <source>
        <strain evidence="12">W501</strain>
    </source>
</reference>
<evidence type="ECO:0000256" key="11">
    <source>
        <dbReference type="SAM" id="SignalP"/>
    </source>
</evidence>
<keyword evidence="4 10" id="KW-0328">Glycosyltransferase</keyword>
<keyword evidence="6 10" id="KW-0812">Transmembrane</keyword>
<keyword evidence="5 10" id="KW-0808">Transferase</keyword>
<protein>
    <recommendedName>
        <fullName evidence="10">Alpha-1,3-glucosyltransferase</fullName>
        <ecNumber evidence="10">2.4.1.-</ecNumber>
    </recommendedName>
</protein>
<comment type="subcellular location">
    <subcellularLocation>
        <location evidence="1 10">Endoplasmic reticulum membrane</location>
        <topology evidence="1 10">Multi-pass membrane protein</topology>
    </subcellularLocation>
</comment>
<feature type="transmembrane region" description="Helical" evidence="10">
    <location>
        <begin position="109"/>
        <end position="131"/>
    </location>
</feature>
<keyword evidence="8 10" id="KW-1133">Transmembrane helix</keyword>
<evidence type="ECO:0000256" key="7">
    <source>
        <dbReference type="ARBA" id="ARBA00022824"/>
    </source>
</evidence>
<evidence type="ECO:0000256" key="5">
    <source>
        <dbReference type="ARBA" id="ARBA00022679"/>
    </source>
</evidence>
<evidence type="ECO:0000256" key="8">
    <source>
        <dbReference type="ARBA" id="ARBA00022989"/>
    </source>
</evidence>
<dbReference type="EC" id="2.4.1.-" evidence="10"/>
<evidence type="ECO:0000256" key="9">
    <source>
        <dbReference type="ARBA" id="ARBA00023136"/>
    </source>
</evidence>
<gene>
    <name evidence="12" type="primary">Dsim\GD23688</name>
    <name evidence="12" type="ORF">Dsimw501_GD23688</name>
</gene>
<feature type="transmembrane region" description="Helical" evidence="10">
    <location>
        <begin position="296"/>
        <end position="316"/>
    </location>
</feature>
<keyword evidence="9 10" id="KW-0472">Membrane</keyword>
<dbReference type="GO" id="GO:0042281">
    <property type="term" value="F:dolichyl pyrophosphate Man9GlcNAc2 alpha-1,3-glucosyltransferase activity"/>
    <property type="evidence" value="ECO:0007669"/>
    <property type="project" value="TreeGrafter"/>
</dbReference>
<feature type="chain" id="PRO_5005321350" description="Alpha-1,3-glucosyltransferase" evidence="11">
    <location>
        <begin position="21"/>
        <end position="475"/>
    </location>
</feature>
<dbReference type="AlphaFoldDB" id="A0A0J9R020"/>
<reference evidence="12" key="3">
    <citation type="submission" date="2015-04" db="EMBL/GenBank/DDBJ databases">
        <authorList>
            <consortium name="FlyBase"/>
        </authorList>
    </citation>
    <scope>NUCLEOTIDE SEQUENCE</scope>
    <source>
        <strain evidence="12">W501</strain>
    </source>
</reference>
<evidence type="ECO:0000256" key="1">
    <source>
        <dbReference type="ARBA" id="ARBA00004477"/>
    </source>
</evidence>
<keyword evidence="7 10" id="KW-0256">Endoplasmic reticulum</keyword>
<feature type="transmembrane region" description="Helical" evidence="10">
    <location>
        <begin position="446"/>
        <end position="465"/>
    </location>
</feature>
<evidence type="ECO:0000313" key="12">
    <source>
        <dbReference type="EMBL" id="KMY89513.1"/>
    </source>
</evidence>
<dbReference type="GO" id="GO:0005789">
    <property type="term" value="C:endoplasmic reticulum membrane"/>
    <property type="evidence" value="ECO:0007669"/>
    <property type="project" value="UniProtKB-SubCell"/>
</dbReference>
<evidence type="ECO:0000256" key="3">
    <source>
        <dbReference type="ARBA" id="ARBA00008715"/>
    </source>
</evidence>
<feature type="transmembrane region" description="Helical" evidence="10">
    <location>
        <begin position="385"/>
        <end position="403"/>
    </location>
</feature>
<evidence type="ECO:0000256" key="4">
    <source>
        <dbReference type="ARBA" id="ARBA00022676"/>
    </source>
</evidence>
<evidence type="ECO:0000256" key="2">
    <source>
        <dbReference type="ARBA" id="ARBA00004922"/>
    </source>
</evidence>
<dbReference type="InterPro" id="IPR004856">
    <property type="entry name" value="Glyco_trans_ALG6/ALG8"/>
</dbReference>
<evidence type="ECO:0000256" key="10">
    <source>
        <dbReference type="RuleBase" id="RU363110"/>
    </source>
</evidence>
<feature type="transmembrane region" description="Helical" evidence="10">
    <location>
        <begin position="415"/>
        <end position="434"/>
    </location>
</feature>
<reference evidence="12" key="2">
    <citation type="submission" date="2014-06" db="EMBL/GenBank/DDBJ databases">
        <authorList>
            <person name="Hu T."/>
            <person name="Eisen M.B."/>
            <person name="Thornton K.R."/>
            <person name="Andolfatto P."/>
        </authorList>
    </citation>
    <scope>NUCLEOTIDE SEQUENCE</scope>
    <source>
        <strain evidence="12">W501</strain>
    </source>
</reference>
<dbReference type="Pfam" id="PF03155">
    <property type="entry name" value="Alg6_Alg8"/>
    <property type="match status" value="1"/>
</dbReference>
<keyword evidence="11" id="KW-0732">Signal</keyword>
<evidence type="ECO:0000256" key="6">
    <source>
        <dbReference type="ARBA" id="ARBA00022692"/>
    </source>
</evidence>
<organism evidence="12">
    <name type="scientific">Drosophila simulans</name>
    <name type="common">Fruit fly</name>
    <dbReference type="NCBI Taxonomy" id="7240"/>
    <lineage>
        <taxon>Eukaryota</taxon>
        <taxon>Metazoa</taxon>
        <taxon>Ecdysozoa</taxon>
        <taxon>Arthropoda</taxon>
        <taxon>Hexapoda</taxon>
        <taxon>Insecta</taxon>
        <taxon>Pterygota</taxon>
        <taxon>Neoptera</taxon>
        <taxon>Endopterygota</taxon>
        <taxon>Diptera</taxon>
        <taxon>Brachycera</taxon>
        <taxon>Muscomorpha</taxon>
        <taxon>Ephydroidea</taxon>
        <taxon>Drosophilidae</taxon>
        <taxon>Drosophila</taxon>
        <taxon>Sophophora</taxon>
    </lineage>
</organism>
<sequence>MRSEILASAFLGLAVRSIISLYSYSGFDSPPMHGDYEAQRHWQEITVNLAVGEWYTNSSNNDLQYWGLDYPPLTAYHSYLVGRIGASIDPRFVELHNSRGFESKEHKRFMRATVVSADVLIYLPAILLLAYSLDKTFPSDDKLFLFTLVAAYPGQTLIDNGHFQYNNISLGFAAVAIAAILRRRFYAAAFFFTLALNYKQMELYHSLPFFAFLLGECVSQKSFGSFVAQLSRIAAVVLTTFAILWLPWLGSLQAALQVLHRLFPVARGVFEDKVANVWCAVNVVWKLKKHISNDQMALVCIACTLIASLPTNVLLFRRRTNVGFLLALFNTSLAFFLFSFQVHEKTILLAALPALFLLKCWPNEMILFLEVTVFSMLPLLARDELLVPAVVATVAFHLIFKCFDSKSKLSNEYPLKYIAPISHILMISIVLASLTVPAPTKYPDLWPLIISVTSCGHFLLFFLWGNVQQFSSKLS</sequence>
<comment type="similarity">
    <text evidence="3 10">Belongs to the ALG6/ALG8 glucosyltransferase family.</text>
</comment>
<feature type="transmembrane region" description="Helical" evidence="10">
    <location>
        <begin position="164"/>
        <end position="182"/>
    </location>
</feature>
<dbReference type="Bgee" id="FBgn0195065">
    <property type="expression patterns" value="Expressed in embryo and 3 other cell types or tissues"/>
</dbReference>
<dbReference type="OrthoDB" id="4983at2759"/>
<feature type="transmembrane region" description="Helical" evidence="10">
    <location>
        <begin position="322"/>
        <end position="340"/>
    </location>
</feature>
<dbReference type="KEGG" id="dsi:Dsimw501_GD23688"/>
<feature type="signal peptide" evidence="11">
    <location>
        <begin position="1"/>
        <end position="20"/>
    </location>
</feature>
<comment type="pathway">
    <text evidence="2 10">Protein modification; protein glycosylation.</text>
</comment>
<dbReference type="PANTHER" id="PTHR12413:SF1">
    <property type="entry name" value="DOLICHYL PYROPHOSPHATE MAN9GLCNAC2 ALPHA-1,3-GLUCOSYLTRANSFERASE"/>
    <property type="match status" value="1"/>
</dbReference>
<dbReference type="PANTHER" id="PTHR12413">
    <property type="entry name" value="DOLICHYL GLYCOSYLTRANSFERASE"/>
    <property type="match status" value="1"/>
</dbReference>
<dbReference type="Proteomes" id="UP000035880">
    <property type="component" value="Chromosome 2L"/>
</dbReference>
<feature type="transmembrane region" description="Helical" evidence="10">
    <location>
        <begin position="229"/>
        <end position="249"/>
    </location>
</feature>
<dbReference type="EMBL" id="CM002910">
    <property type="protein sequence ID" value="KMY89513.1"/>
    <property type="molecule type" value="Genomic_DNA"/>
</dbReference>
<dbReference type="UniPathway" id="UPA00378"/>
<name>A0A0J9R020_DROSI</name>
<accession>A0A0J9R020</accession>
<proteinExistence type="inferred from homology"/>